<name>A0A9D1GJ36_9FIRM</name>
<proteinExistence type="predicted"/>
<dbReference type="InterPro" id="IPR020449">
    <property type="entry name" value="Tscrpt_reg_AraC-type_HTH"/>
</dbReference>
<organism evidence="6 7">
    <name type="scientific">Candidatus Caccovicinus merdipullorum</name>
    <dbReference type="NCBI Taxonomy" id="2840724"/>
    <lineage>
        <taxon>Bacteria</taxon>
        <taxon>Bacillati</taxon>
        <taxon>Bacillota</taxon>
        <taxon>Clostridia</taxon>
        <taxon>Eubacteriales</taxon>
        <taxon>Candidatus Caccovicinus</taxon>
    </lineage>
</organism>
<dbReference type="EMBL" id="DVKS01000117">
    <property type="protein sequence ID" value="HIT41796.1"/>
    <property type="molecule type" value="Genomic_DNA"/>
</dbReference>
<evidence type="ECO:0000256" key="3">
    <source>
        <dbReference type="ARBA" id="ARBA00023125"/>
    </source>
</evidence>
<keyword evidence="4" id="KW-0804">Transcription</keyword>
<reference evidence="6" key="2">
    <citation type="journal article" date="2021" name="PeerJ">
        <title>Extensive microbial diversity within the chicken gut microbiome revealed by metagenomics and culture.</title>
        <authorList>
            <person name="Gilroy R."/>
            <person name="Ravi A."/>
            <person name="Getino M."/>
            <person name="Pursley I."/>
            <person name="Horton D.L."/>
            <person name="Alikhan N.F."/>
            <person name="Baker D."/>
            <person name="Gharbi K."/>
            <person name="Hall N."/>
            <person name="Watson M."/>
            <person name="Adriaenssens E.M."/>
            <person name="Foster-Nyarko E."/>
            <person name="Jarju S."/>
            <person name="Secka A."/>
            <person name="Antonio M."/>
            <person name="Oren A."/>
            <person name="Chaudhuri R.R."/>
            <person name="La Ragione R."/>
            <person name="Hildebrand F."/>
            <person name="Pallen M.J."/>
        </authorList>
    </citation>
    <scope>NUCLEOTIDE SEQUENCE</scope>
    <source>
        <strain evidence="6">CHK123-3438</strain>
    </source>
</reference>
<keyword evidence="2" id="KW-0805">Transcription regulation</keyword>
<dbReference type="PANTHER" id="PTHR46796:SF13">
    <property type="entry name" value="HTH-TYPE TRANSCRIPTIONAL ACTIVATOR RHAS"/>
    <property type="match status" value="1"/>
</dbReference>
<dbReference type="PRINTS" id="PR00032">
    <property type="entry name" value="HTHARAC"/>
</dbReference>
<dbReference type="InterPro" id="IPR037923">
    <property type="entry name" value="HTH-like"/>
</dbReference>
<keyword evidence="1" id="KW-0963">Cytoplasm</keyword>
<accession>A0A9D1GJ36</accession>
<dbReference type="InterPro" id="IPR018060">
    <property type="entry name" value="HTH_AraC"/>
</dbReference>
<gene>
    <name evidence="6" type="ORF">IAB60_06825</name>
</gene>
<dbReference type="GO" id="GO:0043565">
    <property type="term" value="F:sequence-specific DNA binding"/>
    <property type="evidence" value="ECO:0007669"/>
    <property type="project" value="InterPro"/>
</dbReference>
<dbReference type="GO" id="GO:0003700">
    <property type="term" value="F:DNA-binding transcription factor activity"/>
    <property type="evidence" value="ECO:0007669"/>
    <property type="project" value="InterPro"/>
</dbReference>
<evidence type="ECO:0000256" key="1">
    <source>
        <dbReference type="ARBA" id="ARBA00022490"/>
    </source>
</evidence>
<reference evidence="6" key="1">
    <citation type="submission" date="2020-10" db="EMBL/GenBank/DDBJ databases">
        <authorList>
            <person name="Gilroy R."/>
        </authorList>
    </citation>
    <scope>NUCLEOTIDE SEQUENCE</scope>
    <source>
        <strain evidence="6">CHK123-3438</strain>
    </source>
</reference>
<evidence type="ECO:0000313" key="6">
    <source>
        <dbReference type="EMBL" id="HIT41796.1"/>
    </source>
</evidence>
<protein>
    <submittedName>
        <fullName evidence="6">Helix-turn-helix transcriptional regulator</fullName>
    </submittedName>
</protein>
<evidence type="ECO:0000313" key="7">
    <source>
        <dbReference type="Proteomes" id="UP000886860"/>
    </source>
</evidence>
<comment type="caution">
    <text evidence="6">The sequence shown here is derived from an EMBL/GenBank/DDBJ whole genome shotgun (WGS) entry which is preliminary data.</text>
</comment>
<dbReference type="PROSITE" id="PS01124">
    <property type="entry name" value="HTH_ARAC_FAMILY_2"/>
    <property type="match status" value="1"/>
</dbReference>
<dbReference type="Gene3D" id="1.10.10.60">
    <property type="entry name" value="Homeodomain-like"/>
    <property type="match status" value="1"/>
</dbReference>
<dbReference type="Pfam" id="PF12833">
    <property type="entry name" value="HTH_18"/>
    <property type="match status" value="1"/>
</dbReference>
<dbReference type="SUPFAM" id="SSF51215">
    <property type="entry name" value="Regulatory protein AraC"/>
    <property type="match status" value="1"/>
</dbReference>
<dbReference type="Proteomes" id="UP000886860">
    <property type="component" value="Unassembled WGS sequence"/>
</dbReference>
<evidence type="ECO:0000259" key="5">
    <source>
        <dbReference type="PROSITE" id="PS01124"/>
    </source>
</evidence>
<evidence type="ECO:0000256" key="4">
    <source>
        <dbReference type="ARBA" id="ARBA00023163"/>
    </source>
</evidence>
<keyword evidence="3" id="KW-0238">DNA-binding</keyword>
<dbReference type="InterPro" id="IPR050204">
    <property type="entry name" value="AraC_XylS_family_regulators"/>
</dbReference>
<dbReference type="InterPro" id="IPR009057">
    <property type="entry name" value="Homeodomain-like_sf"/>
</dbReference>
<dbReference type="SMART" id="SM00342">
    <property type="entry name" value="HTH_ARAC"/>
    <property type="match status" value="1"/>
</dbReference>
<feature type="domain" description="HTH araC/xylS-type" evidence="5">
    <location>
        <begin position="158"/>
        <end position="256"/>
    </location>
</feature>
<dbReference type="SUPFAM" id="SSF46689">
    <property type="entry name" value="Homeodomain-like"/>
    <property type="match status" value="1"/>
</dbReference>
<evidence type="ECO:0000256" key="2">
    <source>
        <dbReference type="ARBA" id="ARBA00023015"/>
    </source>
</evidence>
<dbReference type="AlphaFoldDB" id="A0A9D1GJ36"/>
<sequence>MITILRCGHDSHHSRPVEMEHRHGLDHYLLLLIKTEGYVEQKGQVLTAFPESAVLFQKNTPIRYGCRLDHYNDDWIHFSLSADEKILIETGIPFGAPFLPRDFQSLVQCVRLLVKETRRTSPASLTVQDALMRAILWKLSEGPRAEPETKHSLYPAFFRLRQEILNAPARDWDMDPMARSLNLSTSRFQHLYKEFFGLPPRRDLIRARLENSCFYLMETDMDIASVAAFCGYENTLHYMRQFKKYMGLTPSQYRAQTAEEKLHRKSLPHCGSKS</sequence>
<dbReference type="PANTHER" id="PTHR46796">
    <property type="entry name" value="HTH-TYPE TRANSCRIPTIONAL ACTIVATOR RHAS-RELATED"/>
    <property type="match status" value="1"/>
</dbReference>